<sequence>MAHARSSDERHLLELLCLLPELEDKRFWNHILKLSGDGDWLDFNTQVREAVSAGRCCWVLSEVVLGLFGPSEYRAELARLIGSKQHTSGAFSDVDRRGVGEQWIQNAVSTAWRVWFSYARPQDKDPLEALKCKWNLD</sequence>
<protein>
    <submittedName>
        <fullName evidence="1">Uncharacterized protein</fullName>
    </submittedName>
</protein>
<proteinExistence type="predicted"/>
<keyword evidence="2" id="KW-1185">Reference proteome</keyword>
<dbReference type="Proteomes" id="UP000008703">
    <property type="component" value="Plasmid pSTRVI01"/>
</dbReference>
<evidence type="ECO:0000313" key="2">
    <source>
        <dbReference type="Proteomes" id="UP000008703"/>
    </source>
</evidence>
<evidence type="ECO:0000313" key="1">
    <source>
        <dbReference type="EMBL" id="AEM88617.1"/>
    </source>
</evidence>
<dbReference type="AlphaFoldDB" id="G2PH43"/>
<dbReference type="KEGG" id="svl:Strvi_9353"/>
<reference evidence="1" key="1">
    <citation type="submission" date="2011-08" db="EMBL/GenBank/DDBJ databases">
        <title>Complete sequence of plasmid 1 of Streptomyces violaceusniger Tu 4113.</title>
        <authorList>
            <consortium name="US DOE Joint Genome Institute"/>
            <person name="Lucas S."/>
            <person name="Han J."/>
            <person name="Lapidus A."/>
            <person name="Cheng J.-F."/>
            <person name="Goodwin L."/>
            <person name="Pitluck S."/>
            <person name="Peters L."/>
            <person name="Ivanova N."/>
            <person name="Daligault H."/>
            <person name="Detter J.C."/>
            <person name="Han C."/>
            <person name="Tapia R."/>
            <person name="Land M."/>
            <person name="Hauser L."/>
            <person name="Kyrpides N."/>
            <person name="Ivanova N."/>
            <person name="Pagani I."/>
            <person name="Hagen A."/>
            <person name="Katz L."/>
            <person name="Fiedler H.-P."/>
            <person name="Keasling J."/>
            <person name="Fortman J."/>
            <person name="Woyke T."/>
        </authorList>
    </citation>
    <scope>NUCLEOTIDE SEQUENCE [LARGE SCALE GENOMIC DNA]</scope>
    <source>
        <strain evidence="1">Tu 4113</strain>
        <plasmid evidence="1">pSTRVI01</plasmid>
    </source>
</reference>
<keyword evidence="1" id="KW-0614">Plasmid</keyword>
<dbReference type="HOGENOM" id="CLU_1864093_0_0_11"/>
<name>G2PH43_STRV4</name>
<organism evidence="1 2">
    <name type="scientific">Streptomyces violaceusniger (strain Tu 4113)</name>
    <dbReference type="NCBI Taxonomy" id="653045"/>
    <lineage>
        <taxon>Bacteria</taxon>
        <taxon>Bacillati</taxon>
        <taxon>Actinomycetota</taxon>
        <taxon>Actinomycetes</taxon>
        <taxon>Kitasatosporales</taxon>
        <taxon>Streptomycetaceae</taxon>
        <taxon>Streptomyces</taxon>
        <taxon>Streptomyces violaceusniger group</taxon>
    </lineage>
</organism>
<accession>G2PH43</accession>
<geneLocation type="plasmid" evidence="1 2">
    <name>pSTRVI01</name>
</geneLocation>
<gene>
    <name evidence="1" type="ORF">Strvi_9353</name>
</gene>
<dbReference type="EMBL" id="CP002995">
    <property type="protein sequence ID" value="AEM88617.1"/>
    <property type="molecule type" value="Genomic_DNA"/>
</dbReference>
<dbReference type="RefSeq" id="WP_014043552.1">
    <property type="nucleotide sequence ID" value="NC_015951.1"/>
</dbReference>